<proteinExistence type="predicted"/>
<dbReference type="EMBL" id="JAWJWF010000004">
    <property type="protein sequence ID" value="KAK6633979.1"/>
    <property type="molecule type" value="Genomic_DNA"/>
</dbReference>
<dbReference type="Proteomes" id="UP001359485">
    <property type="component" value="Unassembled WGS sequence"/>
</dbReference>
<name>A0ABR1B392_POLSC</name>
<keyword evidence="2" id="KW-1185">Reference proteome</keyword>
<organism evidence="1 2">
    <name type="scientific">Polyplax serrata</name>
    <name type="common">Common mouse louse</name>
    <dbReference type="NCBI Taxonomy" id="468196"/>
    <lineage>
        <taxon>Eukaryota</taxon>
        <taxon>Metazoa</taxon>
        <taxon>Ecdysozoa</taxon>
        <taxon>Arthropoda</taxon>
        <taxon>Hexapoda</taxon>
        <taxon>Insecta</taxon>
        <taxon>Pterygota</taxon>
        <taxon>Neoptera</taxon>
        <taxon>Paraneoptera</taxon>
        <taxon>Psocodea</taxon>
        <taxon>Troctomorpha</taxon>
        <taxon>Phthiraptera</taxon>
        <taxon>Anoplura</taxon>
        <taxon>Polyplacidae</taxon>
        <taxon>Polyplax</taxon>
    </lineage>
</organism>
<gene>
    <name evidence="1" type="ORF">RUM44_004586</name>
</gene>
<evidence type="ECO:0000313" key="2">
    <source>
        <dbReference type="Proteomes" id="UP001359485"/>
    </source>
</evidence>
<sequence>MENSKRKLMSDFLEKTRGYTVQFLREEDKNSRLLGPAYGRRVIFMGPSRRHDLLLWLEQNQKFAFDSMQ</sequence>
<evidence type="ECO:0000313" key="1">
    <source>
        <dbReference type="EMBL" id="KAK6633979.1"/>
    </source>
</evidence>
<accession>A0ABR1B392</accession>
<protein>
    <submittedName>
        <fullName evidence="1">Uncharacterized protein</fullName>
    </submittedName>
</protein>
<comment type="caution">
    <text evidence="1">The sequence shown here is derived from an EMBL/GenBank/DDBJ whole genome shotgun (WGS) entry which is preliminary data.</text>
</comment>
<reference evidence="1 2" key="1">
    <citation type="submission" date="2023-09" db="EMBL/GenBank/DDBJ databases">
        <title>Genomes of two closely related lineages of the louse Polyplax serrata with different host specificities.</title>
        <authorList>
            <person name="Martinu J."/>
            <person name="Tarabai H."/>
            <person name="Stefka J."/>
            <person name="Hypsa V."/>
        </authorList>
    </citation>
    <scope>NUCLEOTIDE SEQUENCE [LARGE SCALE GENOMIC DNA]</scope>
    <source>
        <strain evidence="1">98ZLc_SE</strain>
    </source>
</reference>